<protein>
    <submittedName>
        <fullName evidence="8">RDD family protein</fullName>
    </submittedName>
</protein>
<reference evidence="8 9" key="1">
    <citation type="submission" date="2018-10" db="EMBL/GenBank/DDBJ databases">
        <title>Genomic Encyclopedia of Archaeal and Bacterial Type Strains, Phase II (KMG-II): from individual species to whole genera.</title>
        <authorList>
            <person name="Goeker M."/>
        </authorList>
    </citation>
    <scope>NUCLEOTIDE SEQUENCE [LARGE SCALE GENOMIC DNA]</scope>
    <source>
        <strain evidence="8 9">DSM 19839</strain>
    </source>
</reference>
<evidence type="ECO:0000313" key="8">
    <source>
        <dbReference type="EMBL" id="RKS43330.1"/>
    </source>
</evidence>
<dbReference type="InterPro" id="IPR010432">
    <property type="entry name" value="RDD"/>
</dbReference>
<name>A0A495P0L9_9FLAO</name>
<keyword evidence="4 6" id="KW-1133">Transmembrane helix</keyword>
<keyword evidence="2" id="KW-1003">Cell membrane</keyword>
<comment type="subcellular location">
    <subcellularLocation>
        <location evidence="1">Cell membrane</location>
        <topology evidence="1">Multi-pass membrane protein</topology>
    </subcellularLocation>
</comment>
<dbReference type="PANTHER" id="PTHR36115:SF6">
    <property type="entry name" value="PROLINE-RICH ANTIGEN HOMOLOG"/>
    <property type="match status" value="1"/>
</dbReference>
<dbReference type="EMBL" id="RBLG01000005">
    <property type="protein sequence ID" value="RKS43330.1"/>
    <property type="molecule type" value="Genomic_DNA"/>
</dbReference>
<evidence type="ECO:0000256" key="3">
    <source>
        <dbReference type="ARBA" id="ARBA00022692"/>
    </source>
</evidence>
<gene>
    <name evidence="8" type="ORF">BC962_2885</name>
</gene>
<accession>A0A495P0L9</accession>
<evidence type="ECO:0000256" key="4">
    <source>
        <dbReference type="ARBA" id="ARBA00022989"/>
    </source>
</evidence>
<comment type="caution">
    <text evidence="8">The sequence shown here is derived from an EMBL/GenBank/DDBJ whole genome shotgun (WGS) entry which is preliminary data.</text>
</comment>
<proteinExistence type="predicted"/>
<evidence type="ECO:0000256" key="5">
    <source>
        <dbReference type="ARBA" id="ARBA00023136"/>
    </source>
</evidence>
<dbReference type="GO" id="GO:0005886">
    <property type="term" value="C:plasma membrane"/>
    <property type="evidence" value="ECO:0007669"/>
    <property type="project" value="UniProtKB-SubCell"/>
</dbReference>
<organism evidence="8 9">
    <name type="scientific">Gillisia mitskevichiae</name>
    <dbReference type="NCBI Taxonomy" id="270921"/>
    <lineage>
        <taxon>Bacteria</taxon>
        <taxon>Pseudomonadati</taxon>
        <taxon>Bacteroidota</taxon>
        <taxon>Flavobacteriia</taxon>
        <taxon>Flavobacteriales</taxon>
        <taxon>Flavobacteriaceae</taxon>
        <taxon>Gillisia</taxon>
    </lineage>
</organism>
<evidence type="ECO:0000256" key="2">
    <source>
        <dbReference type="ARBA" id="ARBA00022475"/>
    </source>
</evidence>
<dbReference type="PANTHER" id="PTHR36115">
    <property type="entry name" value="PROLINE-RICH ANTIGEN HOMOLOG-RELATED"/>
    <property type="match status" value="1"/>
</dbReference>
<dbReference type="InterPro" id="IPR051791">
    <property type="entry name" value="Pra-immunoreactive"/>
</dbReference>
<feature type="transmembrane region" description="Helical" evidence="6">
    <location>
        <begin position="56"/>
        <end position="74"/>
    </location>
</feature>
<dbReference type="OrthoDB" id="9793824at2"/>
<dbReference type="Pfam" id="PF06271">
    <property type="entry name" value="RDD"/>
    <property type="match status" value="1"/>
</dbReference>
<feature type="transmembrane region" description="Helical" evidence="6">
    <location>
        <begin position="18"/>
        <end position="36"/>
    </location>
</feature>
<feature type="transmembrane region" description="Helical" evidence="6">
    <location>
        <begin position="107"/>
        <end position="124"/>
    </location>
</feature>
<evidence type="ECO:0000259" key="7">
    <source>
        <dbReference type="Pfam" id="PF06271"/>
    </source>
</evidence>
<sequence length="149" mass="17145">MPEDYVFQYKIASKGKRLLAHLFEGIIYAIIVLGYYKILGNSIDDYLNREINVDEFLYSALASILTGFIFYPLFSGNLGHKILGLKVISSKSGEEYQFASDGAIRELLKYLGGFLIIPLIWLLWDKENQNLYDKITETLVVENYTKEKK</sequence>
<keyword evidence="9" id="KW-1185">Reference proteome</keyword>
<dbReference type="AlphaFoldDB" id="A0A495P0L9"/>
<keyword evidence="5 6" id="KW-0472">Membrane</keyword>
<dbReference type="RefSeq" id="WP_121346680.1">
    <property type="nucleotide sequence ID" value="NZ_RBLG01000005.1"/>
</dbReference>
<dbReference type="Proteomes" id="UP000276282">
    <property type="component" value="Unassembled WGS sequence"/>
</dbReference>
<evidence type="ECO:0000313" key="9">
    <source>
        <dbReference type="Proteomes" id="UP000276282"/>
    </source>
</evidence>
<evidence type="ECO:0000256" key="1">
    <source>
        <dbReference type="ARBA" id="ARBA00004651"/>
    </source>
</evidence>
<keyword evidence="3 6" id="KW-0812">Transmembrane</keyword>
<feature type="domain" description="RDD" evidence="7">
    <location>
        <begin position="12"/>
        <end position="136"/>
    </location>
</feature>
<evidence type="ECO:0000256" key="6">
    <source>
        <dbReference type="SAM" id="Phobius"/>
    </source>
</evidence>